<accession>A0A6C0DRZ6</accession>
<proteinExistence type="predicted"/>
<protein>
    <submittedName>
        <fullName evidence="1">Uncharacterized protein</fullName>
    </submittedName>
</protein>
<organism evidence="1">
    <name type="scientific">viral metagenome</name>
    <dbReference type="NCBI Taxonomy" id="1070528"/>
    <lineage>
        <taxon>unclassified sequences</taxon>
        <taxon>metagenomes</taxon>
        <taxon>organismal metagenomes</taxon>
    </lineage>
</organism>
<sequence>MSSYDEYGNYVASDDFSVSSFASVDPNIIQHTNDDNYKLQFNKNSRKNKTTANKYMDELKKQDKGFRKVKRNINGIVTNVEIYTTSTTPGSLIRDAITGSRYVNYRAGTSDENLFFKVRVSIGGTDYGNEPITLYYDNPETYERTFGSTVAQTDKERWEARRVSEVVSRAQ</sequence>
<evidence type="ECO:0000313" key="1">
    <source>
        <dbReference type="EMBL" id="QHT18769.1"/>
    </source>
</evidence>
<dbReference type="EMBL" id="MN739659">
    <property type="protein sequence ID" value="QHT18769.1"/>
    <property type="molecule type" value="Genomic_DNA"/>
</dbReference>
<reference evidence="1" key="1">
    <citation type="journal article" date="2020" name="Nature">
        <title>Giant virus diversity and host interactions through global metagenomics.</title>
        <authorList>
            <person name="Schulz F."/>
            <person name="Roux S."/>
            <person name="Paez-Espino D."/>
            <person name="Jungbluth S."/>
            <person name="Walsh D.A."/>
            <person name="Denef V.J."/>
            <person name="McMahon K.D."/>
            <person name="Konstantinidis K.T."/>
            <person name="Eloe-Fadrosh E.A."/>
            <person name="Kyrpides N.C."/>
            <person name="Woyke T."/>
        </authorList>
    </citation>
    <scope>NUCLEOTIDE SEQUENCE</scope>
    <source>
        <strain evidence="1">GVMAG-M-3300023174-49</strain>
    </source>
</reference>
<dbReference type="AlphaFoldDB" id="A0A6C0DRZ6"/>
<name>A0A6C0DRZ6_9ZZZZ</name>